<comment type="caution">
    <text evidence="2">The sequence shown here is derived from an EMBL/GenBank/DDBJ whole genome shotgun (WGS) entry which is preliminary data.</text>
</comment>
<keyword evidence="1" id="KW-1133">Transmembrane helix</keyword>
<dbReference type="RefSeq" id="WP_036401494.1">
    <property type="nucleotide sequence ID" value="NZ_CCBB010000003.1"/>
</dbReference>
<organism evidence="2 3">
    <name type="scientific">Mycolicibacterium cosmeticum</name>
    <dbReference type="NCBI Taxonomy" id="258533"/>
    <lineage>
        <taxon>Bacteria</taxon>
        <taxon>Bacillati</taxon>
        <taxon>Actinomycetota</taxon>
        <taxon>Actinomycetes</taxon>
        <taxon>Mycobacteriales</taxon>
        <taxon>Mycobacteriaceae</taxon>
        <taxon>Mycolicibacterium</taxon>
    </lineage>
</organism>
<keyword evidence="1" id="KW-0472">Membrane</keyword>
<dbReference type="EMBL" id="CCBB010000003">
    <property type="protein sequence ID" value="CDO09634.1"/>
    <property type="molecule type" value="Genomic_DNA"/>
</dbReference>
<dbReference type="Proteomes" id="UP000028870">
    <property type="component" value="Unassembled WGS sequence"/>
</dbReference>
<protein>
    <submittedName>
        <fullName evidence="2">Uncharacterized protein</fullName>
    </submittedName>
</protein>
<evidence type="ECO:0000256" key="1">
    <source>
        <dbReference type="SAM" id="Phobius"/>
    </source>
</evidence>
<reference evidence="2" key="2">
    <citation type="submission" date="2014-03" db="EMBL/GenBank/DDBJ databases">
        <authorList>
            <person name="Urmite Genomes"/>
        </authorList>
    </citation>
    <scope>NUCLEOTIDE SEQUENCE</scope>
    <source>
        <strain evidence="2">DSM 44829</strain>
    </source>
</reference>
<keyword evidence="3" id="KW-1185">Reference proteome</keyword>
<accession>W9AV14</accession>
<feature type="transmembrane region" description="Helical" evidence="1">
    <location>
        <begin position="9"/>
        <end position="30"/>
    </location>
</feature>
<dbReference type="AlphaFoldDB" id="W9AV14"/>
<dbReference type="OrthoDB" id="4731917at2"/>
<dbReference type="eggNOG" id="ENOG5032BXG">
    <property type="taxonomic scope" value="Bacteria"/>
</dbReference>
<evidence type="ECO:0000313" key="3">
    <source>
        <dbReference type="Proteomes" id="UP000028870"/>
    </source>
</evidence>
<evidence type="ECO:0000313" key="2">
    <source>
        <dbReference type="EMBL" id="CDO09634.1"/>
    </source>
</evidence>
<proteinExistence type="predicted"/>
<sequence length="144" mass="15397">MHGTRGRRLWWIGAAVASTAVLVAVLVGVLTRTAPSEAQADAKAARDRCVSDVRARLPASSNPSISVDNAVTDPLDPDVKDLFPLMLDESLKGVEHSRITVWAVTGVVQTDTEIGTPIRGPFECRAYNVDGTTVDTLVLLDHGH</sequence>
<reference evidence="2" key="1">
    <citation type="submission" date="2014-03" db="EMBL/GenBank/DDBJ databases">
        <title>Draft Genome Sequence of Mycobacterium cosmeticum DSM 44829.</title>
        <authorList>
            <person name="Croce O."/>
            <person name="Robert C."/>
            <person name="Raoult D."/>
            <person name="Drancourt M."/>
        </authorList>
    </citation>
    <scope>NUCLEOTIDE SEQUENCE [LARGE SCALE GENOMIC DNA]</scope>
    <source>
        <strain evidence="2">DSM 44829</strain>
    </source>
</reference>
<gene>
    <name evidence="2" type="ORF">BN977_04458</name>
</gene>
<name>W9AV14_MYCCO</name>
<keyword evidence="1" id="KW-0812">Transmembrane</keyword>